<feature type="region of interest" description="Disordered" evidence="1">
    <location>
        <begin position="37"/>
        <end position="56"/>
    </location>
</feature>
<evidence type="ECO:0000313" key="2">
    <source>
        <dbReference type="Proteomes" id="UP001652624"/>
    </source>
</evidence>
<evidence type="ECO:0000256" key="1">
    <source>
        <dbReference type="SAM" id="MobiDB-lite"/>
    </source>
</evidence>
<sequence length="160" mass="16864">MSRTQCGHVRKPLDVFFWLNEVTGEVTYPLLKVEAPAASPESPGERPRSQCVRAVGPPAAPALGAAPLSPLEASLSHQGFRNSLVCPPPPGLRKARPWSPPPFTASPSSLSPPGLALPASHPVDPALGLPACTFPPSPSAPWDFTCKLKNALTGNNRFSF</sequence>
<feature type="region of interest" description="Disordered" evidence="1">
    <location>
        <begin position="82"/>
        <end position="117"/>
    </location>
</feature>
<feature type="compositionally biased region" description="Low complexity" evidence="1">
    <location>
        <begin position="105"/>
        <end position="117"/>
    </location>
</feature>
<dbReference type="RefSeq" id="XP_060060811.1">
    <property type="nucleotide sequence ID" value="XM_060204828.1"/>
</dbReference>
<reference evidence="3" key="1">
    <citation type="submission" date="2025-08" db="UniProtKB">
        <authorList>
            <consortium name="RefSeq"/>
        </authorList>
    </citation>
    <scope>IDENTIFICATION</scope>
</reference>
<gene>
    <name evidence="3" type="primary">LOC132542108</name>
</gene>
<keyword evidence="2" id="KW-1185">Reference proteome</keyword>
<protein>
    <submittedName>
        <fullName evidence="3">Uncharacterized protein C3orf86-like</fullName>
    </submittedName>
</protein>
<organism evidence="2 3">
    <name type="scientific">Erinaceus europaeus</name>
    <name type="common">Western European hedgehog</name>
    <dbReference type="NCBI Taxonomy" id="9365"/>
    <lineage>
        <taxon>Eukaryota</taxon>
        <taxon>Metazoa</taxon>
        <taxon>Chordata</taxon>
        <taxon>Craniata</taxon>
        <taxon>Vertebrata</taxon>
        <taxon>Euteleostomi</taxon>
        <taxon>Mammalia</taxon>
        <taxon>Eutheria</taxon>
        <taxon>Laurasiatheria</taxon>
        <taxon>Eulipotyphla</taxon>
        <taxon>Erinaceidae</taxon>
        <taxon>Erinaceinae</taxon>
        <taxon>Erinaceus</taxon>
    </lineage>
</organism>
<evidence type="ECO:0000313" key="3">
    <source>
        <dbReference type="RefSeq" id="XP_060060811.1"/>
    </source>
</evidence>
<proteinExistence type="predicted"/>
<dbReference type="Proteomes" id="UP001652624">
    <property type="component" value="Chromosome 12"/>
</dbReference>
<accession>A0ABM3YIB4</accession>
<name>A0ABM3YIB4_ERIEU</name>
<dbReference type="GeneID" id="132542108"/>